<evidence type="ECO:0000313" key="3">
    <source>
        <dbReference type="Proteomes" id="UP000184301"/>
    </source>
</evidence>
<gene>
    <name evidence="2" type="ORF">SAMN02745243_03152</name>
</gene>
<accession>A0A1M6T8C4</accession>
<dbReference type="EMBL" id="FQZY01000056">
    <property type="protein sequence ID" value="SHK53018.1"/>
    <property type="molecule type" value="Genomic_DNA"/>
</dbReference>
<keyword evidence="3" id="KW-1185">Reference proteome</keyword>
<dbReference type="Proteomes" id="UP000184301">
    <property type="component" value="Unassembled WGS sequence"/>
</dbReference>
<dbReference type="RefSeq" id="WP_073112188.1">
    <property type="nucleotide sequence ID" value="NZ_FQZY01000056.1"/>
</dbReference>
<feature type="transmembrane region" description="Helical" evidence="1">
    <location>
        <begin position="29"/>
        <end position="49"/>
    </location>
</feature>
<sequence>MKSHKYWSFGAMFTMIGTFYTGYKNQKTAHKYFAMSSLLCMIMAIYTGHKMISGKKKLKENIEVTENK</sequence>
<dbReference type="Pfam" id="PF19727">
    <property type="entry name" value="DUF6219"/>
    <property type="match status" value="1"/>
</dbReference>
<keyword evidence="1" id="KW-0812">Transmembrane</keyword>
<proteinExistence type="predicted"/>
<dbReference type="AlphaFoldDB" id="A0A1M6T8C4"/>
<organism evidence="2 3">
    <name type="scientific">Hespellia stercorisuis DSM 15480</name>
    <dbReference type="NCBI Taxonomy" id="1121950"/>
    <lineage>
        <taxon>Bacteria</taxon>
        <taxon>Bacillati</taxon>
        <taxon>Bacillota</taxon>
        <taxon>Clostridia</taxon>
        <taxon>Lachnospirales</taxon>
        <taxon>Lachnospiraceae</taxon>
        <taxon>Hespellia</taxon>
    </lineage>
</organism>
<feature type="transmembrane region" description="Helical" evidence="1">
    <location>
        <begin position="7"/>
        <end position="23"/>
    </location>
</feature>
<keyword evidence="1" id="KW-1133">Transmembrane helix</keyword>
<name>A0A1M6T8C4_9FIRM</name>
<keyword evidence="1" id="KW-0472">Membrane</keyword>
<dbReference type="InterPro" id="IPR046191">
    <property type="entry name" value="DUF6219"/>
</dbReference>
<dbReference type="OrthoDB" id="1826887at2"/>
<protein>
    <submittedName>
        <fullName evidence="2">Uncharacterized protein</fullName>
    </submittedName>
</protein>
<dbReference type="STRING" id="1121950.SAMN02745243_03152"/>
<reference evidence="2 3" key="1">
    <citation type="submission" date="2016-11" db="EMBL/GenBank/DDBJ databases">
        <authorList>
            <person name="Jaros S."/>
            <person name="Januszkiewicz K."/>
            <person name="Wedrychowicz H."/>
        </authorList>
    </citation>
    <scope>NUCLEOTIDE SEQUENCE [LARGE SCALE GENOMIC DNA]</scope>
    <source>
        <strain evidence="2 3">DSM 15480</strain>
    </source>
</reference>
<evidence type="ECO:0000313" key="2">
    <source>
        <dbReference type="EMBL" id="SHK53018.1"/>
    </source>
</evidence>
<evidence type="ECO:0000256" key="1">
    <source>
        <dbReference type="SAM" id="Phobius"/>
    </source>
</evidence>